<sequence length="61" mass="6556">MDLKEYAAADSVTTAPGMKNVPGQPYVVRETSRSLLEVGNVGEGGDRGVQQLARCWSEAEM</sequence>
<reference evidence="1 2" key="1">
    <citation type="journal article" date="2016" name="Nat. Commun.">
        <title>Extremotolerant tardigrade genome and improved radiotolerance of human cultured cells by tardigrade-unique protein.</title>
        <authorList>
            <person name="Hashimoto T."/>
            <person name="Horikawa D.D."/>
            <person name="Saito Y."/>
            <person name="Kuwahara H."/>
            <person name="Kozuka-Hata H."/>
            <person name="Shin-I T."/>
            <person name="Minakuchi Y."/>
            <person name="Ohishi K."/>
            <person name="Motoyama A."/>
            <person name="Aizu T."/>
            <person name="Enomoto A."/>
            <person name="Kondo K."/>
            <person name="Tanaka S."/>
            <person name="Hara Y."/>
            <person name="Koshikawa S."/>
            <person name="Sagara H."/>
            <person name="Miura T."/>
            <person name="Yokobori S."/>
            <person name="Miyagawa K."/>
            <person name="Suzuki Y."/>
            <person name="Kubo T."/>
            <person name="Oyama M."/>
            <person name="Kohara Y."/>
            <person name="Fujiyama A."/>
            <person name="Arakawa K."/>
            <person name="Katayama T."/>
            <person name="Toyoda A."/>
            <person name="Kunieda T."/>
        </authorList>
    </citation>
    <scope>NUCLEOTIDE SEQUENCE [LARGE SCALE GENOMIC DNA]</scope>
    <source>
        <strain evidence="1 2">YOKOZUNA-1</strain>
    </source>
</reference>
<comment type="caution">
    <text evidence="1">The sequence shown here is derived from an EMBL/GenBank/DDBJ whole genome shotgun (WGS) entry which is preliminary data.</text>
</comment>
<protein>
    <submittedName>
        <fullName evidence="1">Uncharacterized protein</fullName>
    </submittedName>
</protein>
<dbReference type="AlphaFoldDB" id="A0A1D1UPU4"/>
<dbReference type="Proteomes" id="UP000186922">
    <property type="component" value="Unassembled WGS sequence"/>
</dbReference>
<gene>
    <name evidence="1" type="primary">RvY_02832-1</name>
    <name evidence="1" type="synonym">RvY_02832.1</name>
    <name evidence="1" type="ORF">RvY_02832</name>
</gene>
<organism evidence="1 2">
    <name type="scientific">Ramazzottius varieornatus</name>
    <name type="common">Water bear</name>
    <name type="synonym">Tardigrade</name>
    <dbReference type="NCBI Taxonomy" id="947166"/>
    <lineage>
        <taxon>Eukaryota</taxon>
        <taxon>Metazoa</taxon>
        <taxon>Ecdysozoa</taxon>
        <taxon>Tardigrada</taxon>
        <taxon>Eutardigrada</taxon>
        <taxon>Parachela</taxon>
        <taxon>Hypsibioidea</taxon>
        <taxon>Ramazzottiidae</taxon>
        <taxon>Ramazzottius</taxon>
    </lineage>
</organism>
<evidence type="ECO:0000313" key="1">
    <source>
        <dbReference type="EMBL" id="GAU90415.1"/>
    </source>
</evidence>
<evidence type="ECO:0000313" key="2">
    <source>
        <dbReference type="Proteomes" id="UP000186922"/>
    </source>
</evidence>
<name>A0A1D1UPU4_RAMVA</name>
<proteinExistence type="predicted"/>
<keyword evidence="2" id="KW-1185">Reference proteome</keyword>
<dbReference type="EMBL" id="BDGG01000001">
    <property type="protein sequence ID" value="GAU90415.1"/>
    <property type="molecule type" value="Genomic_DNA"/>
</dbReference>
<accession>A0A1D1UPU4</accession>